<protein>
    <submittedName>
        <fullName evidence="7">NADH dehydrogenase</fullName>
    </submittedName>
</protein>
<reference evidence="7 8" key="1">
    <citation type="submission" date="2019-10" db="EMBL/GenBank/DDBJ databases">
        <title>Whole genome shotgun sequence of Acrocarpospora macrocephala NBRC 16266.</title>
        <authorList>
            <person name="Ichikawa N."/>
            <person name="Kimura A."/>
            <person name="Kitahashi Y."/>
            <person name="Komaki H."/>
            <person name="Oguchi A."/>
        </authorList>
    </citation>
    <scope>NUCLEOTIDE SEQUENCE [LARGE SCALE GENOMIC DNA]</scope>
    <source>
        <strain evidence="7 8">NBRC 16266</strain>
    </source>
</reference>
<evidence type="ECO:0000256" key="4">
    <source>
        <dbReference type="ARBA" id="ARBA00023004"/>
    </source>
</evidence>
<dbReference type="InterPro" id="IPR011538">
    <property type="entry name" value="Nuo51_FMN-bd"/>
</dbReference>
<dbReference type="PANTHER" id="PTHR43578">
    <property type="entry name" value="NADH-QUINONE OXIDOREDUCTASE SUBUNIT F"/>
    <property type="match status" value="1"/>
</dbReference>
<dbReference type="Gene3D" id="3.10.20.600">
    <property type="match status" value="1"/>
</dbReference>
<evidence type="ECO:0000313" key="7">
    <source>
        <dbReference type="EMBL" id="GES09602.1"/>
    </source>
</evidence>
<sequence length="498" mass="52640">MDRRLQETNQEIRFRIDATRCDGQGVCVLIAPEVFQLDRYGLGYVVPGADVTAANPDVRNRALEAGALCPRNAISEQIVQASTAPTEVEDDSVRPAAETPNRLHIGERVESLDERITGGGFADLPADRILDMVRAAHLRGQGGAGFATATKWQLVGREKPVVVLNGSEREPGTVKDRYLLGNRPALVLDGLRLAARAVGAEVAVAAIDAEATEAAAVFRATAEDAASRGLLDELEIRFVEVPPSYVAGEETALLGFIENGRPVPRVRPPFPSEVGLHGRPTLVNNVETLAGVALAAALGPEEYRCVGTSTEPGTGLYTVGPFGGPFELAERPIGYPLRALLAETGYAAARAALVGGYAGALVTAEQFDVRLDNASLRGLGAALGTKSVQVLGAGQCPVRIAAEILEYFAGETADQCPPCSRGLPDMAATLRALENGTSGEISLPEFEQFMSTLFDRGVCRLPDGAARMALSLLRNFEHEVKAHLAHGCPQLRAGVAGH</sequence>
<dbReference type="EMBL" id="BLAE01000016">
    <property type="protein sequence ID" value="GES09602.1"/>
    <property type="molecule type" value="Genomic_DNA"/>
</dbReference>
<proteinExistence type="inferred from homology"/>
<feature type="domain" description="NADH-ubiquinone oxidoreductase 51kDa subunit iron-sulphur binding" evidence="6">
    <location>
        <begin position="398"/>
        <end position="443"/>
    </location>
</feature>
<dbReference type="PANTHER" id="PTHR43578:SF3">
    <property type="entry name" value="NADH-QUINONE OXIDOREDUCTASE SUBUNIT F"/>
    <property type="match status" value="1"/>
</dbReference>
<dbReference type="RefSeq" id="WP_155355127.1">
    <property type="nucleotide sequence ID" value="NZ_BAAAHL010000040.1"/>
</dbReference>
<dbReference type="InterPro" id="IPR037225">
    <property type="entry name" value="Nuo51_FMN-bd_sf"/>
</dbReference>
<dbReference type="Gene3D" id="1.20.1440.230">
    <property type="entry name" value="NADH-ubiquinone oxidoreductase 51kDa subunit, iron-sulphur binding domain"/>
    <property type="match status" value="1"/>
</dbReference>
<dbReference type="Gene3D" id="3.40.50.11540">
    <property type="entry name" value="NADH-ubiquinone oxidoreductase 51kDa subunit"/>
    <property type="match status" value="1"/>
</dbReference>
<dbReference type="SMART" id="SM00928">
    <property type="entry name" value="NADH_4Fe-4S"/>
    <property type="match status" value="1"/>
</dbReference>
<dbReference type="Pfam" id="PF10589">
    <property type="entry name" value="NADH_4Fe-4S"/>
    <property type="match status" value="1"/>
</dbReference>
<evidence type="ECO:0000256" key="1">
    <source>
        <dbReference type="ARBA" id="ARBA00007523"/>
    </source>
</evidence>
<keyword evidence="5" id="KW-0411">Iron-sulfur</keyword>
<dbReference type="InterPro" id="IPR037207">
    <property type="entry name" value="Nuop51_4Fe4S-bd_sf"/>
</dbReference>
<dbReference type="SUPFAM" id="SSF54862">
    <property type="entry name" value="4Fe-4S ferredoxins"/>
    <property type="match status" value="1"/>
</dbReference>
<keyword evidence="4" id="KW-0408">Iron</keyword>
<keyword evidence="8" id="KW-1185">Reference proteome</keyword>
<keyword evidence="3" id="KW-0479">Metal-binding</keyword>
<accession>A0A5M3WNC4</accession>
<dbReference type="OrthoDB" id="9805533at2"/>
<keyword evidence="2" id="KW-0004">4Fe-4S</keyword>
<dbReference type="InterPro" id="IPR019575">
    <property type="entry name" value="Nuop51_4Fe4S-bd"/>
</dbReference>
<evidence type="ECO:0000259" key="6">
    <source>
        <dbReference type="SMART" id="SM00928"/>
    </source>
</evidence>
<dbReference type="GO" id="GO:0051539">
    <property type="term" value="F:4 iron, 4 sulfur cluster binding"/>
    <property type="evidence" value="ECO:0007669"/>
    <property type="project" value="UniProtKB-KW"/>
</dbReference>
<dbReference type="Pfam" id="PF13459">
    <property type="entry name" value="Fer4_15"/>
    <property type="match status" value="1"/>
</dbReference>
<dbReference type="Gene3D" id="3.30.70.20">
    <property type="match status" value="1"/>
</dbReference>
<evidence type="ECO:0000256" key="2">
    <source>
        <dbReference type="ARBA" id="ARBA00022485"/>
    </source>
</evidence>
<evidence type="ECO:0000256" key="3">
    <source>
        <dbReference type="ARBA" id="ARBA00022723"/>
    </source>
</evidence>
<evidence type="ECO:0000256" key="5">
    <source>
        <dbReference type="ARBA" id="ARBA00023014"/>
    </source>
</evidence>
<dbReference type="SUPFAM" id="SSF142984">
    <property type="entry name" value="Nqo1 middle domain-like"/>
    <property type="match status" value="1"/>
</dbReference>
<dbReference type="Pfam" id="PF01512">
    <property type="entry name" value="Complex1_51K"/>
    <property type="match status" value="1"/>
</dbReference>
<dbReference type="Proteomes" id="UP000331127">
    <property type="component" value="Unassembled WGS sequence"/>
</dbReference>
<organism evidence="7 8">
    <name type="scientific">Acrocarpospora macrocephala</name>
    <dbReference type="NCBI Taxonomy" id="150177"/>
    <lineage>
        <taxon>Bacteria</taxon>
        <taxon>Bacillati</taxon>
        <taxon>Actinomycetota</taxon>
        <taxon>Actinomycetes</taxon>
        <taxon>Streptosporangiales</taxon>
        <taxon>Streptosporangiaceae</taxon>
        <taxon>Acrocarpospora</taxon>
    </lineage>
</organism>
<comment type="caution">
    <text evidence="7">The sequence shown here is derived from an EMBL/GenBank/DDBJ whole genome shotgun (WGS) entry which is preliminary data.</text>
</comment>
<name>A0A5M3WNC4_9ACTN</name>
<dbReference type="AlphaFoldDB" id="A0A5M3WNC4"/>
<evidence type="ECO:0000313" key="8">
    <source>
        <dbReference type="Proteomes" id="UP000331127"/>
    </source>
</evidence>
<dbReference type="SUPFAM" id="SSF140490">
    <property type="entry name" value="Nqo1C-terminal domain-like"/>
    <property type="match status" value="1"/>
</dbReference>
<comment type="similarity">
    <text evidence="1">Belongs to the complex I 51 kDa subunit family.</text>
</comment>
<dbReference type="SUPFAM" id="SSF142019">
    <property type="entry name" value="Nqo1 FMN-binding domain-like"/>
    <property type="match status" value="1"/>
</dbReference>
<dbReference type="GO" id="GO:0046872">
    <property type="term" value="F:metal ion binding"/>
    <property type="evidence" value="ECO:0007669"/>
    <property type="project" value="UniProtKB-KW"/>
</dbReference>
<gene>
    <name evidence="7" type="ORF">Amac_031980</name>
</gene>